<feature type="region of interest" description="Disordered" evidence="1">
    <location>
        <begin position="23"/>
        <end position="63"/>
    </location>
</feature>
<evidence type="ECO:0000259" key="2">
    <source>
        <dbReference type="Pfam" id="PF03108"/>
    </source>
</evidence>
<dbReference type="Proteomes" id="UP000289738">
    <property type="component" value="Chromosome B03"/>
</dbReference>
<evidence type="ECO:0000313" key="3">
    <source>
        <dbReference type="EMBL" id="RYR20646.1"/>
    </source>
</evidence>
<organism evidence="3 4">
    <name type="scientific">Arachis hypogaea</name>
    <name type="common">Peanut</name>
    <dbReference type="NCBI Taxonomy" id="3818"/>
    <lineage>
        <taxon>Eukaryota</taxon>
        <taxon>Viridiplantae</taxon>
        <taxon>Streptophyta</taxon>
        <taxon>Embryophyta</taxon>
        <taxon>Tracheophyta</taxon>
        <taxon>Spermatophyta</taxon>
        <taxon>Magnoliopsida</taxon>
        <taxon>eudicotyledons</taxon>
        <taxon>Gunneridae</taxon>
        <taxon>Pentapetalae</taxon>
        <taxon>rosids</taxon>
        <taxon>fabids</taxon>
        <taxon>Fabales</taxon>
        <taxon>Fabaceae</taxon>
        <taxon>Papilionoideae</taxon>
        <taxon>50 kb inversion clade</taxon>
        <taxon>dalbergioids sensu lato</taxon>
        <taxon>Dalbergieae</taxon>
        <taxon>Pterocarpus clade</taxon>
        <taxon>Arachis</taxon>
    </lineage>
</organism>
<evidence type="ECO:0000313" key="4">
    <source>
        <dbReference type="Proteomes" id="UP000289738"/>
    </source>
</evidence>
<dbReference type="Pfam" id="PF03108">
    <property type="entry name" value="DBD_Tnp_Mut"/>
    <property type="match status" value="1"/>
</dbReference>
<dbReference type="InterPro" id="IPR004332">
    <property type="entry name" value="Transposase_MuDR"/>
</dbReference>
<name>A0A445A2I0_ARAHY</name>
<evidence type="ECO:0000256" key="1">
    <source>
        <dbReference type="SAM" id="MobiDB-lite"/>
    </source>
</evidence>
<dbReference type="PANTHER" id="PTHR31973:SF187">
    <property type="entry name" value="MUTATOR TRANSPOSASE MUDRA PROTEIN"/>
    <property type="match status" value="1"/>
</dbReference>
<accession>A0A445A2I0</accession>
<reference evidence="3 4" key="1">
    <citation type="submission" date="2019-01" db="EMBL/GenBank/DDBJ databases">
        <title>Sequencing of cultivated peanut Arachis hypogaea provides insights into genome evolution and oil improvement.</title>
        <authorList>
            <person name="Chen X."/>
        </authorList>
    </citation>
    <scope>NUCLEOTIDE SEQUENCE [LARGE SCALE GENOMIC DNA]</scope>
    <source>
        <strain evidence="4">cv. Fuhuasheng</strain>
        <tissue evidence="3">Leaves</tissue>
    </source>
</reference>
<gene>
    <name evidence="3" type="ORF">Ahy_B03g065837</name>
</gene>
<feature type="domain" description="Transposase MuDR plant" evidence="2">
    <location>
        <begin position="136"/>
        <end position="195"/>
    </location>
</feature>
<sequence>MCTIAGRREFVDLFVVHEVEDAEGFPEGHEAVSDDVSSGEDSDDPTYFSSDEEKNSVEDIHFTDSDEVYDYESGFGEDNAVPNEGNVEKGKKVVTSDLDDEDAVDRIDADDGEDHAEEGGQRFPVHKTQKEMKKYQWKVGTLYESRQEFKDTVAAYAVNTARNIKFKKCDLVRVRAVCQKGCPFWLYAHRVGEESTWQLRSMNLQHTCMQTHRVGIMHSKWLGSQFKKKVESNPKIKVKELVAKAHKK</sequence>
<comment type="caution">
    <text evidence="3">The sequence shown here is derived from an EMBL/GenBank/DDBJ whole genome shotgun (WGS) entry which is preliminary data.</text>
</comment>
<keyword evidence="4" id="KW-1185">Reference proteome</keyword>
<feature type="compositionally biased region" description="Basic and acidic residues" evidence="1">
    <location>
        <begin position="51"/>
        <end position="63"/>
    </location>
</feature>
<dbReference type="PANTHER" id="PTHR31973">
    <property type="entry name" value="POLYPROTEIN, PUTATIVE-RELATED"/>
    <property type="match status" value="1"/>
</dbReference>
<dbReference type="EMBL" id="SDMP01000013">
    <property type="protein sequence ID" value="RYR20646.1"/>
    <property type="molecule type" value="Genomic_DNA"/>
</dbReference>
<protein>
    <recommendedName>
        <fullName evidence="2">Transposase MuDR plant domain-containing protein</fullName>
    </recommendedName>
</protein>
<proteinExistence type="predicted"/>
<dbReference type="AlphaFoldDB" id="A0A445A2I0"/>